<keyword evidence="6" id="KW-1185">Reference proteome</keyword>
<evidence type="ECO:0000256" key="1">
    <source>
        <dbReference type="ARBA" id="ARBA00023277"/>
    </source>
</evidence>
<comment type="catalytic activity">
    <reaction evidence="2">
        <text>1,6-anhydro-N-acetyl-beta-muramate + ATP + H2O = N-acetyl-D-muramate 6-phosphate + ADP + H(+)</text>
        <dbReference type="Rhea" id="RHEA:24952"/>
        <dbReference type="ChEBI" id="CHEBI:15377"/>
        <dbReference type="ChEBI" id="CHEBI:15378"/>
        <dbReference type="ChEBI" id="CHEBI:30616"/>
        <dbReference type="ChEBI" id="CHEBI:58690"/>
        <dbReference type="ChEBI" id="CHEBI:58722"/>
        <dbReference type="ChEBI" id="CHEBI:456216"/>
        <dbReference type="EC" id="2.7.1.170"/>
    </reaction>
</comment>
<dbReference type="CDD" id="cd04301">
    <property type="entry name" value="NAT_SF"/>
    <property type="match status" value="1"/>
</dbReference>
<dbReference type="GO" id="GO:0009254">
    <property type="term" value="P:peptidoglycan turnover"/>
    <property type="evidence" value="ECO:0007669"/>
    <property type="project" value="UniProtKB-UniRule"/>
</dbReference>
<protein>
    <recommendedName>
        <fullName evidence="2">Anhydro-N-acetylmuramic acid kinase</fullName>
        <ecNumber evidence="2">2.7.1.170</ecNumber>
    </recommendedName>
    <alternativeName>
        <fullName evidence="2">AnhMurNAc kinase</fullName>
    </alternativeName>
</protein>
<comment type="pathway">
    <text evidence="2">Cell wall biogenesis; peptidoglycan recycling.</text>
</comment>
<dbReference type="EC" id="2.7.1.170" evidence="2"/>
<gene>
    <name evidence="5" type="primary">anmK_1</name>
    <name evidence="2" type="synonym">anmK</name>
    <name evidence="5" type="ORF">LA5096_04566</name>
</gene>
<sequence>MEPIWAVGLMTGTVLDGYIDVALLKTDGETITEFGSYELVPYPDETNRLLEKTLAEARAWAFDGPEPDIFVEAEAAISRAQADAVCNVVEAAGLTMADIGIIGFHGQTVLHRAPIPGRIGATRQLGDGRLMAQLLGTDVAYDFRSADIAAGGQGAPLSAIYHKALLASAGCPKDTAVLNLGGVANVTWISGDGQIAAFDTGPANAPINDFVRSRGAGDMDRDGANALAGTVDEPRLAERLTIPYLSQPYPKSLDRFDFGYDWVEDLSLEDGAATLTAFSAAAVGAGLDTLPTRPTRLVVCGGGRWNPAMMKMLETYAKVEAVAAEDHGWRSDAVEAECFALLAVRTLRGLPISFPTTTGVETPQCGGRIVRANRPGDPILTITDAPVDHWQTIHEDLFAYNAAFVGEPNRSELQVMLHDQKGQVIAGAFGFTIWNYLYIQWLWVAEKHRNQGMAIRLLEAAEKRAQKRGCTGAWIDTFSESGLAAYRKAGYEVFGELPDFAAGQARIFLRKSLEATNKG</sequence>
<dbReference type="UniPathway" id="UPA00343"/>
<dbReference type="GO" id="GO:0097175">
    <property type="term" value="P:1,6-anhydro-N-acetyl-beta-muramic acid catabolic process"/>
    <property type="evidence" value="ECO:0007669"/>
    <property type="project" value="UniProtKB-UniRule"/>
</dbReference>
<dbReference type="GO" id="GO:0016747">
    <property type="term" value="F:acyltransferase activity, transferring groups other than amino-acyl groups"/>
    <property type="evidence" value="ECO:0007669"/>
    <property type="project" value="InterPro"/>
</dbReference>
<dbReference type="PROSITE" id="PS51186">
    <property type="entry name" value="GNAT"/>
    <property type="match status" value="1"/>
</dbReference>
<dbReference type="Pfam" id="PF03702">
    <property type="entry name" value="AnmK"/>
    <property type="match status" value="1"/>
</dbReference>
<keyword evidence="2 5" id="KW-0808">Transferase</keyword>
<dbReference type="GO" id="GO:0016773">
    <property type="term" value="F:phosphotransferase activity, alcohol group as acceptor"/>
    <property type="evidence" value="ECO:0007669"/>
    <property type="project" value="UniProtKB-UniRule"/>
</dbReference>
<keyword evidence="3" id="KW-1133">Transmembrane helix</keyword>
<dbReference type="AlphaFoldDB" id="A0A0M6ZKE2"/>
<accession>A0A0M6ZKE2</accession>
<evidence type="ECO:0000313" key="5">
    <source>
        <dbReference type="EMBL" id="CTQ75881.1"/>
    </source>
</evidence>
<dbReference type="InterPro" id="IPR000182">
    <property type="entry name" value="GNAT_dom"/>
</dbReference>
<comment type="similarity">
    <text evidence="2">Belongs to the anhydro-N-acetylmuramic acid kinase family.</text>
</comment>
<reference evidence="6" key="1">
    <citation type="submission" date="2015-07" db="EMBL/GenBank/DDBJ databases">
        <authorList>
            <person name="Rodrigo-Torres Lidia"/>
            <person name="Arahal R.David."/>
        </authorList>
    </citation>
    <scope>NUCLEOTIDE SEQUENCE [LARGE SCALE GENOMIC DNA]</scope>
    <source>
        <strain evidence="6">CECT 5096</strain>
    </source>
</reference>
<keyword evidence="3" id="KW-0812">Transmembrane</keyword>
<comment type="caution">
    <text evidence="2">Lacks conserved residue(s) required for the propagation of feature annotation.</text>
</comment>
<comment type="function">
    <text evidence="2">Catalyzes the specific phosphorylation of 1,6-anhydro-N-acetylmuramic acid (anhMurNAc) with the simultaneous cleavage of the 1,6-anhydro ring, generating MurNAc-6-P. Is required for the utilization of anhMurNAc either imported from the medium or derived from its own cell wall murein, and thus plays a role in cell wall recycling.</text>
</comment>
<name>A0A0M6ZKE2_9HYPH</name>
<feature type="domain" description="N-acetyltransferase" evidence="4">
    <location>
        <begin position="377"/>
        <end position="514"/>
    </location>
</feature>
<dbReference type="EMBL" id="CXWC01000012">
    <property type="protein sequence ID" value="CTQ75881.1"/>
    <property type="molecule type" value="Genomic_DNA"/>
</dbReference>
<dbReference type="Gene3D" id="3.30.420.40">
    <property type="match status" value="2"/>
</dbReference>
<dbReference type="UniPathway" id="UPA00544"/>
<dbReference type="HAMAP" id="MF_01270">
    <property type="entry name" value="AnhMurNAc_kinase"/>
    <property type="match status" value="1"/>
</dbReference>
<dbReference type="NCBIfam" id="NF007141">
    <property type="entry name" value="PRK09585.1-5"/>
    <property type="match status" value="1"/>
</dbReference>
<feature type="transmembrane region" description="Helical" evidence="3">
    <location>
        <begin position="424"/>
        <end position="444"/>
    </location>
</feature>
<keyword evidence="3" id="KW-0472">Membrane</keyword>
<dbReference type="InterPro" id="IPR016181">
    <property type="entry name" value="Acyl_CoA_acyltransferase"/>
</dbReference>
<organism evidence="5 6">
    <name type="scientific">Roseibium album</name>
    <dbReference type="NCBI Taxonomy" id="311410"/>
    <lineage>
        <taxon>Bacteria</taxon>
        <taxon>Pseudomonadati</taxon>
        <taxon>Pseudomonadota</taxon>
        <taxon>Alphaproteobacteria</taxon>
        <taxon>Hyphomicrobiales</taxon>
        <taxon>Stappiaceae</taxon>
        <taxon>Roseibium</taxon>
    </lineage>
</organism>
<keyword evidence="1 2" id="KW-0119">Carbohydrate metabolism</keyword>
<proteinExistence type="inferred from homology"/>
<dbReference type="GO" id="GO:0005524">
    <property type="term" value="F:ATP binding"/>
    <property type="evidence" value="ECO:0007669"/>
    <property type="project" value="UniProtKB-UniRule"/>
</dbReference>
<dbReference type="GO" id="GO:0016301">
    <property type="term" value="F:kinase activity"/>
    <property type="evidence" value="ECO:0007669"/>
    <property type="project" value="UniProtKB-KW"/>
</dbReference>
<dbReference type="GO" id="GO:0006040">
    <property type="term" value="P:amino sugar metabolic process"/>
    <property type="evidence" value="ECO:0007669"/>
    <property type="project" value="InterPro"/>
</dbReference>
<comment type="pathway">
    <text evidence="2">Amino-sugar metabolism; 1,6-anhydro-N-acetylmuramate degradation.</text>
</comment>
<dbReference type="InterPro" id="IPR043129">
    <property type="entry name" value="ATPase_NBD"/>
</dbReference>
<evidence type="ECO:0000259" key="4">
    <source>
        <dbReference type="PROSITE" id="PS51186"/>
    </source>
</evidence>
<dbReference type="PANTHER" id="PTHR30605">
    <property type="entry name" value="ANHYDRO-N-ACETYLMURAMIC ACID KINASE"/>
    <property type="match status" value="1"/>
</dbReference>
<dbReference type="InterPro" id="IPR005338">
    <property type="entry name" value="Anhydro_N_Ac-Mur_kinase"/>
</dbReference>
<keyword evidence="2" id="KW-0067">ATP-binding</keyword>
<keyword evidence="2 5" id="KW-0418">Kinase</keyword>
<dbReference type="Gene3D" id="3.40.630.30">
    <property type="match status" value="1"/>
</dbReference>
<dbReference type="PANTHER" id="PTHR30605:SF0">
    <property type="entry name" value="ANHYDRO-N-ACETYLMURAMIC ACID KINASE"/>
    <property type="match status" value="1"/>
</dbReference>
<keyword evidence="2" id="KW-0547">Nucleotide-binding</keyword>
<evidence type="ECO:0000313" key="6">
    <source>
        <dbReference type="Proteomes" id="UP000049983"/>
    </source>
</evidence>
<evidence type="ECO:0000256" key="3">
    <source>
        <dbReference type="SAM" id="Phobius"/>
    </source>
</evidence>
<dbReference type="Proteomes" id="UP000049983">
    <property type="component" value="Unassembled WGS sequence"/>
</dbReference>
<evidence type="ECO:0000256" key="2">
    <source>
        <dbReference type="HAMAP-Rule" id="MF_01270"/>
    </source>
</evidence>
<dbReference type="STRING" id="311410.LA5095_04137"/>
<dbReference type="SUPFAM" id="SSF53067">
    <property type="entry name" value="Actin-like ATPase domain"/>
    <property type="match status" value="1"/>
</dbReference>
<dbReference type="Pfam" id="PF00583">
    <property type="entry name" value="Acetyltransf_1"/>
    <property type="match status" value="1"/>
</dbReference>
<dbReference type="SUPFAM" id="SSF55729">
    <property type="entry name" value="Acyl-CoA N-acyltransferases (Nat)"/>
    <property type="match status" value="1"/>
</dbReference>